<keyword evidence="3" id="KW-1185">Reference proteome</keyword>
<comment type="caution">
    <text evidence="2">The sequence shown here is derived from an EMBL/GenBank/DDBJ whole genome shotgun (WGS) entry which is preliminary data.</text>
</comment>
<evidence type="ECO:0000313" key="3">
    <source>
        <dbReference type="Proteomes" id="UP001595075"/>
    </source>
</evidence>
<name>A0ABR4C790_9HELO</name>
<organism evidence="2 3">
    <name type="scientific">Oculimacula yallundae</name>
    <dbReference type="NCBI Taxonomy" id="86028"/>
    <lineage>
        <taxon>Eukaryota</taxon>
        <taxon>Fungi</taxon>
        <taxon>Dikarya</taxon>
        <taxon>Ascomycota</taxon>
        <taxon>Pezizomycotina</taxon>
        <taxon>Leotiomycetes</taxon>
        <taxon>Helotiales</taxon>
        <taxon>Ploettnerulaceae</taxon>
        <taxon>Oculimacula</taxon>
    </lineage>
</organism>
<proteinExistence type="predicted"/>
<protein>
    <submittedName>
        <fullName evidence="2">Uncharacterized protein</fullName>
    </submittedName>
</protein>
<accession>A0ABR4C790</accession>
<feature type="non-terminal residue" evidence="2">
    <location>
        <position position="97"/>
    </location>
</feature>
<reference evidence="2 3" key="1">
    <citation type="journal article" date="2024" name="Commun. Biol.">
        <title>Comparative genomic analysis of thermophilic fungi reveals convergent evolutionary adaptations and gene losses.</title>
        <authorList>
            <person name="Steindorff A.S."/>
            <person name="Aguilar-Pontes M.V."/>
            <person name="Robinson A.J."/>
            <person name="Andreopoulos B."/>
            <person name="LaButti K."/>
            <person name="Kuo A."/>
            <person name="Mondo S."/>
            <person name="Riley R."/>
            <person name="Otillar R."/>
            <person name="Haridas S."/>
            <person name="Lipzen A."/>
            <person name="Grimwood J."/>
            <person name="Schmutz J."/>
            <person name="Clum A."/>
            <person name="Reid I.D."/>
            <person name="Moisan M.C."/>
            <person name="Butler G."/>
            <person name="Nguyen T.T.M."/>
            <person name="Dewar K."/>
            <person name="Conant G."/>
            <person name="Drula E."/>
            <person name="Henrissat B."/>
            <person name="Hansel C."/>
            <person name="Singer S."/>
            <person name="Hutchinson M.I."/>
            <person name="de Vries R.P."/>
            <person name="Natvig D.O."/>
            <person name="Powell A.J."/>
            <person name="Tsang A."/>
            <person name="Grigoriev I.V."/>
        </authorList>
    </citation>
    <scope>NUCLEOTIDE SEQUENCE [LARGE SCALE GENOMIC DNA]</scope>
    <source>
        <strain evidence="2 3">CBS 494.80</strain>
    </source>
</reference>
<dbReference type="Proteomes" id="UP001595075">
    <property type="component" value="Unassembled WGS sequence"/>
</dbReference>
<sequence>MSKPKPFTDLVSTSTSTLTSTSSTTSIFKPAFTTTICPTCNTTLLASKLIQNKWSCYGFRPSRWLWRGEKVCGEKLYVHVQREWNEKDGYQDELMMN</sequence>
<evidence type="ECO:0000313" key="2">
    <source>
        <dbReference type="EMBL" id="KAL2065780.1"/>
    </source>
</evidence>
<dbReference type="EMBL" id="JAZHXI010000012">
    <property type="protein sequence ID" value="KAL2065780.1"/>
    <property type="molecule type" value="Genomic_DNA"/>
</dbReference>
<evidence type="ECO:0000256" key="1">
    <source>
        <dbReference type="SAM" id="MobiDB-lite"/>
    </source>
</evidence>
<feature type="region of interest" description="Disordered" evidence="1">
    <location>
        <begin position="1"/>
        <end position="20"/>
    </location>
</feature>
<gene>
    <name evidence="2" type="ORF">VTL71DRAFT_3450</name>
</gene>